<evidence type="ECO:0000313" key="1">
    <source>
        <dbReference type="EMBL" id="SVB81087.1"/>
    </source>
</evidence>
<dbReference type="AlphaFoldDB" id="A0A382H2C7"/>
<proteinExistence type="predicted"/>
<accession>A0A382H2C7</accession>
<organism evidence="1">
    <name type="scientific">marine metagenome</name>
    <dbReference type="NCBI Taxonomy" id="408172"/>
    <lineage>
        <taxon>unclassified sequences</taxon>
        <taxon>metagenomes</taxon>
        <taxon>ecological metagenomes</taxon>
    </lineage>
</organism>
<dbReference type="EMBL" id="UINC01058617">
    <property type="protein sequence ID" value="SVB81087.1"/>
    <property type="molecule type" value="Genomic_DNA"/>
</dbReference>
<sequence>MQLEKKGTEMITAAMLYNLVECPHRPSMDLFADPLKRDKLSPFVQLLWEKGTAYEQEVVAGLDIPFLDLTPYSLEEKEIKTHEAIENKEPLIYRGRISAGDLLGEPDLLRLGEDGYVAGDIKSGSGEEGGE</sequence>
<protein>
    <recommendedName>
        <fullName evidence="2">PD-(D/E)XK endonuclease-like domain-containing protein</fullName>
    </recommendedName>
</protein>
<name>A0A382H2C7_9ZZZZ</name>
<reference evidence="1" key="1">
    <citation type="submission" date="2018-05" db="EMBL/GenBank/DDBJ databases">
        <authorList>
            <person name="Lanie J.A."/>
            <person name="Ng W.-L."/>
            <person name="Kazmierczak K.M."/>
            <person name="Andrzejewski T.M."/>
            <person name="Davidsen T.M."/>
            <person name="Wayne K.J."/>
            <person name="Tettelin H."/>
            <person name="Glass J.I."/>
            <person name="Rusch D."/>
            <person name="Podicherti R."/>
            <person name="Tsui H.-C.T."/>
            <person name="Winkler M.E."/>
        </authorList>
    </citation>
    <scope>NUCLEOTIDE SEQUENCE</scope>
</reference>
<feature type="non-terminal residue" evidence="1">
    <location>
        <position position="131"/>
    </location>
</feature>
<gene>
    <name evidence="1" type="ORF">METZ01_LOCUS233941</name>
</gene>
<evidence type="ECO:0008006" key="2">
    <source>
        <dbReference type="Google" id="ProtNLM"/>
    </source>
</evidence>